<dbReference type="RefSeq" id="WP_073386501.1">
    <property type="nucleotide sequence ID" value="NZ_FQXK01000010.1"/>
</dbReference>
<sequence length="145" mass="16530">MHIRKACIEDALSILEWRNDETTRMNSFDHEIIAEENHIRWFKNKLSDKSCHFFILEDEEGPAGCVRVDVIKDVGEVSYMIAPGRRGKGYGTKCLSLMEEEFKKTDVKSLVGFVIGQNLASAKCFENNDYVKMSAGDVNCFIKNI</sequence>
<dbReference type="CDD" id="cd04301">
    <property type="entry name" value="NAT_SF"/>
    <property type="match status" value="1"/>
</dbReference>
<dbReference type="InterPro" id="IPR016181">
    <property type="entry name" value="Acyl_CoA_acyltransferase"/>
</dbReference>
<dbReference type="GeneID" id="89511410"/>
<feature type="domain" description="N-acetyltransferase" evidence="1">
    <location>
        <begin position="1"/>
        <end position="145"/>
    </location>
</feature>
<dbReference type="PROSITE" id="PS51186">
    <property type="entry name" value="GNAT"/>
    <property type="match status" value="1"/>
</dbReference>
<dbReference type="STRING" id="1121131.SAMN02745229_01327"/>
<proteinExistence type="predicted"/>
<name>A0A1M5XU83_BUTFI</name>
<evidence type="ECO:0000259" key="1">
    <source>
        <dbReference type="PROSITE" id="PS51186"/>
    </source>
</evidence>
<dbReference type="PANTHER" id="PTHR43415">
    <property type="entry name" value="SPERMIDINE N(1)-ACETYLTRANSFERASE"/>
    <property type="match status" value="1"/>
</dbReference>
<dbReference type="Gene3D" id="3.40.630.30">
    <property type="match status" value="1"/>
</dbReference>
<dbReference type="SUPFAM" id="SSF55729">
    <property type="entry name" value="Acyl-CoA N-acyltransferases (Nat)"/>
    <property type="match status" value="1"/>
</dbReference>
<organism evidence="2 3">
    <name type="scientific">Butyrivibrio fibrisolvens DSM 3071</name>
    <dbReference type="NCBI Taxonomy" id="1121131"/>
    <lineage>
        <taxon>Bacteria</taxon>
        <taxon>Bacillati</taxon>
        <taxon>Bacillota</taxon>
        <taxon>Clostridia</taxon>
        <taxon>Lachnospirales</taxon>
        <taxon>Lachnospiraceae</taxon>
        <taxon>Butyrivibrio</taxon>
    </lineage>
</organism>
<dbReference type="Pfam" id="PF13302">
    <property type="entry name" value="Acetyltransf_3"/>
    <property type="match status" value="1"/>
</dbReference>
<dbReference type="Proteomes" id="UP000184278">
    <property type="component" value="Unassembled WGS sequence"/>
</dbReference>
<dbReference type="EMBL" id="FQXK01000010">
    <property type="protein sequence ID" value="SHI03357.1"/>
    <property type="molecule type" value="Genomic_DNA"/>
</dbReference>
<keyword evidence="2" id="KW-0012">Acyltransferase</keyword>
<evidence type="ECO:0000313" key="2">
    <source>
        <dbReference type="EMBL" id="SHI03357.1"/>
    </source>
</evidence>
<dbReference type="InterPro" id="IPR000182">
    <property type="entry name" value="GNAT_dom"/>
</dbReference>
<keyword evidence="2" id="KW-0808">Transferase</keyword>
<dbReference type="PANTHER" id="PTHR43415:SF3">
    <property type="entry name" value="GNAT-FAMILY ACETYLTRANSFERASE"/>
    <property type="match status" value="1"/>
</dbReference>
<dbReference type="AlphaFoldDB" id="A0A1M5XU83"/>
<dbReference type="OrthoDB" id="9795206at2"/>
<reference evidence="3" key="1">
    <citation type="submission" date="2016-11" db="EMBL/GenBank/DDBJ databases">
        <authorList>
            <person name="Varghese N."/>
            <person name="Submissions S."/>
        </authorList>
    </citation>
    <scope>NUCLEOTIDE SEQUENCE [LARGE SCALE GENOMIC DNA]</scope>
    <source>
        <strain evidence="3">DSM 3071</strain>
    </source>
</reference>
<keyword evidence="3" id="KW-1185">Reference proteome</keyword>
<protein>
    <submittedName>
        <fullName evidence="2">L-amino acid N-acyltransferase YncA</fullName>
    </submittedName>
</protein>
<evidence type="ECO:0000313" key="3">
    <source>
        <dbReference type="Proteomes" id="UP000184278"/>
    </source>
</evidence>
<dbReference type="GO" id="GO:0016747">
    <property type="term" value="F:acyltransferase activity, transferring groups other than amino-acyl groups"/>
    <property type="evidence" value="ECO:0007669"/>
    <property type="project" value="InterPro"/>
</dbReference>
<accession>A0A1M5XU83</accession>
<gene>
    <name evidence="2" type="ORF">SAMN02745229_01327</name>
</gene>